<dbReference type="InterPro" id="IPR050907">
    <property type="entry name" value="SRSF"/>
</dbReference>
<feature type="compositionally biased region" description="Polar residues" evidence="5">
    <location>
        <begin position="242"/>
        <end position="255"/>
    </location>
</feature>
<dbReference type="SUPFAM" id="SSF54928">
    <property type="entry name" value="RNA-binding domain, RBD"/>
    <property type="match status" value="1"/>
</dbReference>
<evidence type="ECO:0000256" key="1">
    <source>
        <dbReference type="ARBA" id="ARBA00022664"/>
    </source>
</evidence>
<dbReference type="Pfam" id="PF00098">
    <property type="entry name" value="zf-CCHC"/>
    <property type="match status" value="2"/>
</dbReference>
<dbReference type="Pfam" id="PF00076">
    <property type="entry name" value="RRM_1"/>
    <property type="match status" value="1"/>
</dbReference>
<dbReference type="SMART" id="SM00343">
    <property type="entry name" value="ZnF_C2HC"/>
    <property type="match status" value="2"/>
</dbReference>
<organism evidence="8 9">
    <name type="scientific">Sphagnum jensenii</name>
    <dbReference type="NCBI Taxonomy" id="128206"/>
    <lineage>
        <taxon>Eukaryota</taxon>
        <taxon>Viridiplantae</taxon>
        <taxon>Streptophyta</taxon>
        <taxon>Embryophyta</taxon>
        <taxon>Bryophyta</taxon>
        <taxon>Sphagnophytina</taxon>
        <taxon>Sphagnopsida</taxon>
        <taxon>Sphagnales</taxon>
        <taxon>Sphagnaceae</taxon>
        <taxon>Sphagnum</taxon>
    </lineage>
</organism>
<evidence type="ECO:0000313" key="8">
    <source>
        <dbReference type="EMBL" id="CAK9276778.1"/>
    </source>
</evidence>
<name>A0ABP0XGE9_9BRYO</name>
<dbReference type="SUPFAM" id="SSF57756">
    <property type="entry name" value="Retrovirus zinc finger-like domains"/>
    <property type="match status" value="1"/>
</dbReference>
<keyword evidence="3" id="KW-0863">Zinc-finger</keyword>
<accession>A0ABP0XGE9</accession>
<feature type="compositionally biased region" description="Low complexity" evidence="5">
    <location>
        <begin position="197"/>
        <end position="206"/>
    </location>
</feature>
<dbReference type="Gene3D" id="3.30.70.330">
    <property type="match status" value="1"/>
</dbReference>
<feature type="region of interest" description="Disordered" evidence="5">
    <location>
        <begin position="1"/>
        <end position="35"/>
    </location>
</feature>
<dbReference type="PANTHER" id="PTHR23147">
    <property type="entry name" value="SERINE/ARGININE RICH SPLICING FACTOR"/>
    <property type="match status" value="1"/>
</dbReference>
<dbReference type="Gene3D" id="4.10.60.10">
    <property type="entry name" value="Zinc finger, CCHC-type"/>
    <property type="match status" value="2"/>
</dbReference>
<keyword evidence="1" id="KW-0507">mRNA processing</keyword>
<feature type="domain" description="CCHC-type" evidence="7">
    <location>
        <begin position="131"/>
        <end position="146"/>
    </location>
</feature>
<evidence type="ECO:0000259" key="7">
    <source>
        <dbReference type="PROSITE" id="PS50158"/>
    </source>
</evidence>
<feature type="domain" description="RRM" evidence="6">
    <location>
        <begin position="39"/>
        <end position="109"/>
    </location>
</feature>
<feature type="domain" description="CCHC-type" evidence="7">
    <location>
        <begin position="153"/>
        <end position="169"/>
    </location>
</feature>
<evidence type="ECO:0000256" key="3">
    <source>
        <dbReference type="PROSITE-ProRule" id="PRU00047"/>
    </source>
</evidence>
<dbReference type="InterPro" id="IPR000504">
    <property type="entry name" value="RRM_dom"/>
</dbReference>
<dbReference type="InterPro" id="IPR012677">
    <property type="entry name" value="Nucleotide-bd_a/b_plait_sf"/>
</dbReference>
<keyword evidence="4" id="KW-0694">RNA-binding</keyword>
<dbReference type="InterPro" id="IPR036875">
    <property type="entry name" value="Znf_CCHC_sf"/>
</dbReference>
<keyword evidence="3" id="KW-0862">Zinc</keyword>
<dbReference type="PROSITE" id="PS50158">
    <property type="entry name" value="ZF_CCHC"/>
    <property type="match status" value="2"/>
</dbReference>
<keyword evidence="2" id="KW-0508">mRNA splicing</keyword>
<evidence type="ECO:0000256" key="2">
    <source>
        <dbReference type="ARBA" id="ARBA00023187"/>
    </source>
</evidence>
<evidence type="ECO:0000313" key="9">
    <source>
        <dbReference type="Proteomes" id="UP001497444"/>
    </source>
</evidence>
<evidence type="ECO:0000259" key="6">
    <source>
        <dbReference type="PROSITE" id="PS50102"/>
    </source>
</evidence>
<dbReference type="Proteomes" id="UP001497444">
    <property type="component" value="Chromosome 8"/>
</dbReference>
<gene>
    <name evidence="8" type="ORF">CSSPJE1EN1_LOCUS22256</name>
</gene>
<evidence type="ECO:0000256" key="5">
    <source>
        <dbReference type="SAM" id="MobiDB-lite"/>
    </source>
</evidence>
<feature type="compositionally biased region" description="Basic residues" evidence="5">
    <location>
        <begin position="178"/>
        <end position="196"/>
    </location>
</feature>
<dbReference type="InterPro" id="IPR001878">
    <property type="entry name" value="Znf_CCHC"/>
</dbReference>
<feature type="region of interest" description="Disordered" evidence="5">
    <location>
        <begin position="165"/>
        <end position="307"/>
    </location>
</feature>
<dbReference type="EMBL" id="OZ020103">
    <property type="protein sequence ID" value="CAK9276778.1"/>
    <property type="molecule type" value="Genomic_DNA"/>
</dbReference>
<evidence type="ECO:0000256" key="4">
    <source>
        <dbReference type="PROSITE-ProRule" id="PRU00176"/>
    </source>
</evidence>
<dbReference type="PROSITE" id="PS50102">
    <property type="entry name" value="RRM"/>
    <property type="match status" value="1"/>
</dbReference>
<feature type="compositionally biased region" description="Basic and acidic residues" evidence="5">
    <location>
        <begin position="265"/>
        <end position="274"/>
    </location>
</feature>
<sequence length="307" mass="34507">MPRYDDRDRGDRGYRSDDRGYRSEPSERFEHRGSDDGATRLYVGRLSSRTRSRDLEDLFAKYGRIRDVDVKHDFAFVEFSDSRDADDARHYLNGKEFDGNRLIVEFARRGPRGPGGAREYLGRGPPPGTGRCYNCGNDGHWARDCKAGDWRDKCYRCGQRGHIERNCRNSPQLNSSRSRSRSRTPRGHGKNRRSLSRSRSLSYSHSPPRRGRSPVRDGRSKKARSRTRSMSGSPPPTRKRSISASPAGNGRSLSRSPLPHSESAPLHELRRDLSRSLSRSPQNGIGKDSSPKPENSPLGAAVQSGSP</sequence>
<dbReference type="SMART" id="SM00360">
    <property type="entry name" value="RRM"/>
    <property type="match status" value="1"/>
</dbReference>
<dbReference type="InterPro" id="IPR035979">
    <property type="entry name" value="RBD_domain_sf"/>
</dbReference>
<keyword evidence="3" id="KW-0479">Metal-binding</keyword>
<keyword evidence="9" id="KW-1185">Reference proteome</keyword>
<proteinExistence type="predicted"/>
<reference evidence="8" key="1">
    <citation type="submission" date="2024-02" db="EMBL/GenBank/DDBJ databases">
        <authorList>
            <consortium name="ELIXIR-Norway"/>
            <consortium name="Elixir Norway"/>
        </authorList>
    </citation>
    <scope>NUCLEOTIDE SEQUENCE</scope>
</reference>
<protein>
    <submittedName>
        <fullName evidence="8">Uncharacterized protein</fullName>
    </submittedName>
</protein>